<sequence length="181" mass="19271">MNNSEDLVDFDTDVLVLAISSDDSMLHVGSASGVLAHLAPPSPKRPGRPSPPHFAPHAVTRTAVGVTPGSCLQLFDVSGVRLTIRSPRKNSTLAAVHPPEVVPERALLARISAALDHMQSVLDANPALGKDGQIQHDSVPRPEGSLIEVLTQLAVFFDPLDPKIQTNRGNWLHNLAHAAGF</sequence>
<feature type="compositionally biased region" description="Pro residues" evidence="1">
    <location>
        <begin position="40"/>
        <end position="54"/>
    </location>
</feature>
<accession>F5XLZ7</accession>
<evidence type="ECO:0000313" key="2">
    <source>
        <dbReference type="EMBL" id="BAK33876.1"/>
    </source>
</evidence>
<evidence type="ECO:0000313" key="3">
    <source>
        <dbReference type="Proteomes" id="UP000007947"/>
    </source>
</evidence>
<dbReference type="Proteomes" id="UP000007947">
    <property type="component" value="Chromosome"/>
</dbReference>
<evidence type="ECO:0000256" key="1">
    <source>
        <dbReference type="SAM" id="MobiDB-lite"/>
    </source>
</evidence>
<name>F5XLZ7_MICPN</name>
<dbReference type="OrthoDB" id="3390659at2"/>
<organism evidence="2 3">
    <name type="scientific">Microlunatus phosphovorus (strain ATCC 700054 / DSM 10555 / JCM 9379 / NBRC 101784 / NCIMB 13414 / VKM Ac-1990 / NM-1)</name>
    <dbReference type="NCBI Taxonomy" id="1032480"/>
    <lineage>
        <taxon>Bacteria</taxon>
        <taxon>Bacillati</taxon>
        <taxon>Actinomycetota</taxon>
        <taxon>Actinomycetes</taxon>
        <taxon>Propionibacteriales</taxon>
        <taxon>Propionibacteriaceae</taxon>
        <taxon>Microlunatus</taxon>
    </lineage>
</organism>
<protein>
    <submittedName>
        <fullName evidence="2">Uncharacterized protein</fullName>
    </submittedName>
</protein>
<feature type="region of interest" description="Disordered" evidence="1">
    <location>
        <begin position="37"/>
        <end position="56"/>
    </location>
</feature>
<dbReference type="EMBL" id="AP012204">
    <property type="protein sequence ID" value="BAK33876.1"/>
    <property type="molecule type" value="Genomic_DNA"/>
</dbReference>
<proteinExistence type="predicted"/>
<dbReference type="HOGENOM" id="CLU_1487426_0_0_11"/>
<reference evidence="2 3" key="1">
    <citation type="submission" date="2011-05" db="EMBL/GenBank/DDBJ databases">
        <title>Whole genome sequence of Microlunatus phosphovorus NM-1.</title>
        <authorList>
            <person name="Hosoyama A."/>
            <person name="Sasaki K."/>
            <person name="Harada T."/>
            <person name="Igarashi R."/>
            <person name="Kawakoshi A."/>
            <person name="Sasagawa M."/>
            <person name="Fukada J."/>
            <person name="Nakamura S."/>
            <person name="Katano Y."/>
            <person name="Hanada S."/>
            <person name="Kamagata Y."/>
            <person name="Nakamura N."/>
            <person name="Yamazaki S."/>
            <person name="Fujita N."/>
        </authorList>
    </citation>
    <scope>NUCLEOTIDE SEQUENCE [LARGE SCALE GENOMIC DNA]</scope>
    <source>
        <strain evidence="3">ATCC 700054 / DSM 10555 / JCM 9379 / NBRC 101784 / NCIMB 13414 / VKM Ac-1990 / NM-1</strain>
    </source>
</reference>
<dbReference type="STRING" id="1032480.MLP_08620"/>
<dbReference type="KEGG" id="mph:MLP_08620"/>
<gene>
    <name evidence="2" type="ordered locus">MLP_08620</name>
</gene>
<dbReference type="AlphaFoldDB" id="F5XLZ7"/>
<dbReference type="RefSeq" id="WP_013861761.1">
    <property type="nucleotide sequence ID" value="NC_015635.1"/>
</dbReference>
<keyword evidence="3" id="KW-1185">Reference proteome</keyword>